<dbReference type="KEGG" id="api:100169260"/>
<evidence type="ECO:0000256" key="1">
    <source>
        <dbReference type="ARBA" id="ARBA00022707"/>
    </source>
</evidence>
<feature type="compositionally biased region" description="Basic and acidic residues" evidence="4">
    <location>
        <begin position="36"/>
        <end position="67"/>
    </location>
</feature>
<keyword evidence="3" id="KW-0449">Lipoprotein</keyword>
<dbReference type="InterPro" id="IPR031632">
    <property type="entry name" value="SVIP"/>
</dbReference>
<feature type="region of interest" description="Disordered" evidence="4">
    <location>
        <begin position="36"/>
        <end position="83"/>
    </location>
</feature>
<dbReference type="Proteomes" id="UP000007819">
    <property type="component" value="Chromosome A2"/>
</dbReference>
<name>A0A8R2H2I4_ACYPI</name>
<evidence type="ECO:0000313" key="5">
    <source>
        <dbReference type="EnsemblMetazoa" id="XP_016656433.1"/>
    </source>
</evidence>
<dbReference type="OMA" id="GLKWQMN"/>
<protein>
    <recommendedName>
        <fullName evidence="7">Small VCP/p97-interacting protein</fullName>
    </recommendedName>
</protein>
<dbReference type="PANTHER" id="PTHR35269">
    <property type="entry name" value="SMALL VCP/P97-INTERACTING PROTEIN"/>
    <property type="match status" value="1"/>
</dbReference>
<dbReference type="AlphaFoldDB" id="A0A8R2H2I4"/>
<proteinExistence type="predicted"/>
<accession>A0A8R2H2I4</accession>
<keyword evidence="1" id="KW-0519">Myristate</keyword>
<keyword evidence="6" id="KW-1185">Reference proteome</keyword>
<organism evidence="5 6">
    <name type="scientific">Acyrthosiphon pisum</name>
    <name type="common">Pea aphid</name>
    <dbReference type="NCBI Taxonomy" id="7029"/>
    <lineage>
        <taxon>Eukaryota</taxon>
        <taxon>Metazoa</taxon>
        <taxon>Ecdysozoa</taxon>
        <taxon>Arthropoda</taxon>
        <taxon>Hexapoda</taxon>
        <taxon>Insecta</taxon>
        <taxon>Pterygota</taxon>
        <taxon>Neoptera</taxon>
        <taxon>Paraneoptera</taxon>
        <taxon>Hemiptera</taxon>
        <taxon>Sternorrhyncha</taxon>
        <taxon>Aphidomorpha</taxon>
        <taxon>Aphidoidea</taxon>
        <taxon>Aphididae</taxon>
        <taxon>Macrosiphini</taxon>
        <taxon>Acyrthosiphon</taxon>
    </lineage>
</organism>
<dbReference type="GO" id="GO:0005789">
    <property type="term" value="C:endoplasmic reticulum membrane"/>
    <property type="evidence" value="ECO:0007669"/>
    <property type="project" value="TreeGrafter"/>
</dbReference>
<dbReference type="OrthoDB" id="10066206at2759"/>
<dbReference type="RefSeq" id="XP_016656433.1">
    <property type="nucleotide sequence ID" value="XM_016800944.1"/>
</dbReference>
<evidence type="ECO:0000256" key="2">
    <source>
        <dbReference type="ARBA" id="ARBA00023139"/>
    </source>
</evidence>
<dbReference type="GO" id="GO:1904153">
    <property type="term" value="P:negative regulation of retrograde protein transport, ER to cytosol"/>
    <property type="evidence" value="ECO:0007669"/>
    <property type="project" value="TreeGrafter"/>
</dbReference>
<dbReference type="InterPro" id="IPR055366">
    <property type="entry name" value="SVIP_metazoa"/>
</dbReference>
<dbReference type="PANTHER" id="PTHR35269:SF1">
    <property type="entry name" value="SMALL VCP_P97-INTERACTING PROTEIN"/>
    <property type="match status" value="1"/>
</dbReference>
<evidence type="ECO:0000256" key="4">
    <source>
        <dbReference type="SAM" id="MobiDB-lite"/>
    </source>
</evidence>
<evidence type="ECO:0000313" key="6">
    <source>
        <dbReference type="Proteomes" id="UP000007819"/>
    </source>
</evidence>
<dbReference type="GO" id="GO:1904240">
    <property type="term" value="P:negative regulation of VCP-NPL4-UFD1 AAA ATPase complex assembly"/>
    <property type="evidence" value="ECO:0007669"/>
    <property type="project" value="TreeGrafter"/>
</dbReference>
<dbReference type="GeneID" id="100169260"/>
<dbReference type="GO" id="GO:0010508">
    <property type="term" value="P:positive regulation of autophagy"/>
    <property type="evidence" value="ECO:0007669"/>
    <property type="project" value="TreeGrafter"/>
</dbReference>
<dbReference type="CTD" id="258010"/>
<sequence length="83" mass="9512">MGWNIYKLLCCCGSSNESTRVDLAIVREQQAAAAEKRLREQESRGIKNPDRVKRMQREQQKRDEEANRTANMGTGTGLKWQVS</sequence>
<dbReference type="Pfam" id="PF15811">
    <property type="entry name" value="SVIP"/>
    <property type="match status" value="1"/>
</dbReference>
<dbReference type="GO" id="GO:1904293">
    <property type="term" value="P:negative regulation of ERAD pathway"/>
    <property type="evidence" value="ECO:0007669"/>
    <property type="project" value="TreeGrafter"/>
</dbReference>
<reference evidence="6" key="1">
    <citation type="submission" date="2010-06" db="EMBL/GenBank/DDBJ databases">
        <authorList>
            <person name="Jiang H."/>
            <person name="Abraham K."/>
            <person name="Ali S."/>
            <person name="Alsbrooks S.L."/>
            <person name="Anim B.N."/>
            <person name="Anosike U.S."/>
            <person name="Attaway T."/>
            <person name="Bandaranaike D.P."/>
            <person name="Battles P.K."/>
            <person name="Bell S.N."/>
            <person name="Bell A.V."/>
            <person name="Beltran B."/>
            <person name="Bickham C."/>
            <person name="Bustamante Y."/>
            <person name="Caleb T."/>
            <person name="Canada A."/>
            <person name="Cardenas V."/>
            <person name="Carter K."/>
            <person name="Chacko J."/>
            <person name="Chandrabose M.N."/>
            <person name="Chavez D."/>
            <person name="Chavez A."/>
            <person name="Chen L."/>
            <person name="Chu H.-S."/>
            <person name="Claassen K.J."/>
            <person name="Cockrell R."/>
            <person name="Collins M."/>
            <person name="Cooper J.A."/>
            <person name="Cree A."/>
            <person name="Curry S.M."/>
            <person name="Da Y."/>
            <person name="Dao M.D."/>
            <person name="Das B."/>
            <person name="Davila M.-L."/>
            <person name="Davy-Carroll L."/>
            <person name="Denson S."/>
            <person name="Dinh H."/>
            <person name="Ebong V.E."/>
            <person name="Edwards J.R."/>
            <person name="Egan A."/>
            <person name="El-Daye J."/>
            <person name="Escobedo L."/>
            <person name="Fernandez S."/>
            <person name="Fernando P.R."/>
            <person name="Flagg N."/>
            <person name="Forbes L.D."/>
            <person name="Fowler R.G."/>
            <person name="Fu Q."/>
            <person name="Gabisi R.A."/>
            <person name="Ganer J."/>
            <person name="Garbino Pronczuk A."/>
            <person name="Garcia R.M."/>
            <person name="Garner T."/>
            <person name="Garrett T.E."/>
            <person name="Gonzalez D.A."/>
            <person name="Hamid H."/>
            <person name="Hawkins E.S."/>
            <person name="Hirani K."/>
            <person name="Hogues M.E."/>
            <person name="Hollins B."/>
            <person name="Hsiao C.-H."/>
            <person name="Jabil R."/>
            <person name="James M.L."/>
            <person name="Jhangiani S.N."/>
            <person name="Johnson B."/>
            <person name="Johnson Q."/>
            <person name="Joshi V."/>
            <person name="Kalu J.B."/>
            <person name="Kam C."/>
            <person name="Kashfia A."/>
            <person name="Keebler J."/>
            <person name="Kisamo H."/>
            <person name="Kovar C.L."/>
            <person name="Lago L.A."/>
            <person name="Lai C.-Y."/>
            <person name="Laidlaw J."/>
            <person name="Lara F."/>
            <person name="Le T.-K."/>
            <person name="Lee S.L."/>
            <person name="Legall F.H."/>
            <person name="Lemon S.J."/>
            <person name="Lewis L.R."/>
            <person name="Li B."/>
            <person name="Liu Y."/>
            <person name="Liu Y.-S."/>
            <person name="Lopez J."/>
            <person name="Lozado R.J."/>
            <person name="Lu J."/>
            <person name="Madu R.C."/>
            <person name="Maheshwari M."/>
            <person name="Maheshwari R."/>
            <person name="Malloy K."/>
            <person name="Martinez E."/>
            <person name="Mathew T."/>
            <person name="Mercado I.C."/>
            <person name="Mercado C."/>
            <person name="Meyer B."/>
            <person name="Montgomery K."/>
            <person name="Morgan M.B."/>
            <person name="Munidasa M."/>
            <person name="Nazareth L.V."/>
            <person name="Nelson J."/>
            <person name="Ng B.M."/>
            <person name="Nguyen N.B."/>
            <person name="Nguyen P.Q."/>
            <person name="Nguyen T."/>
            <person name="Obregon M."/>
            <person name="Okwuonu G.O."/>
            <person name="Onwere C.G."/>
            <person name="Orozco G."/>
            <person name="Parra A."/>
            <person name="Patel S."/>
            <person name="Patil S."/>
            <person name="Perez A."/>
            <person name="Perez Y."/>
            <person name="Pham C."/>
            <person name="Primus E.L."/>
            <person name="Pu L.-L."/>
            <person name="Puazo M."/>
            <person name="Qin X."/>
            <person name="Quiroz J.B."/>
            <person name="Reese J."/>
            <person name="Richards S."/>
            <person name="Rives C.M."/>
            <person name="Robberts R."/>
            <person name="Ruiz S.J."/>
            <person name="Ruiz M.J."/>
            <person name="Santibanez J."/>
            <person name="Schneider B.W."/>
            <person name="Sisson I."/>
            <person name="Smith M."/>
            <person name="Sodergren E."/>
            <person name="Song X.-Z."/>
            <person name="Song B.B."/>
            <person name="Summersgill H."/>
            <person name="Thelus R."/>
            <person name="Thornton R.D."/>
            <person name="Trejos Z.Y."/>
            <person name="Usmani K."/>
            <person name="Vattathil S."/>
            <person name="Villasana D."/>
            <person name="Walker D.L."/>
            <person name="Wang S."/>
            <person name="Wang K."/>
            <person name="White C.S."/>
            <person name="Williams A.C."/>
            <person name="Williamson J."/>
            <person name="Wilson K."/>
            <person name="Woghiren I.O."/>
            <person name="Woodworth J.R."/>
            <person name="Worley K.C."/>
            <person name="Wright R.A."/>
            <person name="Wu W."/>
            <person name="Young L."/>
            <person name="Zhang L."/>
            <person name="Zhang J."/>
            <person name="Zhu Y."/>
            <person name="Muzny D.M."/>
            <person name="Weinstock G."/>
            <person name="Gibbs R.A."/>
        </authorList>
    </citation>
    <scope>NUCLEOTIDE SEQUENCE [LARGE SCALE GENOMIC DNA]</scope>
    <source>
        <strain evidence="6">LSR1</strain>
    </source>
</reference>
<keyword evidence="2" id="KW-0564">Palmitate</keyword>
<evidence type="ECO:0008006" key="7">
    <source>
        <dbReference type="Google" id="ProtNLM"/>
    </source>
</evidence>
<evidence type="ECO:0000256" key="3">
    <source>
        <dbReference type="ARBA" id="ARBA00023288"/>
    </source>
</evidence>
<dbReference type="EnsemblMetazoa" id="XM_016800944.1">
    <property type="protein sequence ID" value="XP_016656433.1"/>
    <property type="gene ID" value="LOC100169260"/>
</dbReference>
<reference evidence="5" key="2">
    <citation type="submission" date="2022-06" db="UniProtKB">
        <authorList>
            <consortium name="EnsemblMetazoa"/>
        </authorList>
    </citation>
    <scope>IDENTIFICATION</scope>
</reference>